<dbReference type="Gene3D" id="2.40.160.20">
    <property type="match status" value="1"/>
</dbReference>
<dbReference type="RefSeq" id="WP_345863162.1">
    <property type="nucleotide sequence ID" value="NZ_JBDIMF010000001.1"/>
</dbReference>
<dbReference type="InterPro" id="IPR011250">
    <property type="entry name" value="OMP/PagP_B-barrel"/>
</dbReference>
<dbReference type="InterPro" id="IPR027385">
    <property type="entry name" value="Beta-barrel_OMP"/>
</dbReference>
<dbReference type="Proteomes" id="UP001404104">
    <property type="component" value="Unassembled WGS sequence"/>
</dbReference>
<sequence>MACATDNYLAPLRNHKGEQWFGRATSKGVIKIMRKFVIAAALLAASTAGVASAQDSTSSNGTTFRGIRVEGQVGGDRFQSQGTHNDSFGYGGLIGFDGTIGDRFVIGAEGTLWNPDDTENCVAAGVNGSGTLCQKSFQEYGVAVRAGVLVTPQLLVYGKGGFVNNEQRKSFTGSAIAAPAGGGNLATGVGGYYDHFNTDGYQVGGGVEYSLTDQFYVNGEYKFSQYSDNTSRQRALIGVGFRFK</sequence>
<keyword evidence="1" id="KW-0732">Signal</keyword>
<dbReference type="Pfam" id="PF13505">
    <property type="entry name" value="OMP_b-brl"/>
    <property type="match status" value="1"/>
</dbReference>
<evidence type="ECO:0000259" key="2">
    <source>
        <dbReference type="Pfam" id="PF13505"/>
    </source>
</evidence>
<gene>
    <name evidence="3" type="ORF">ABC969_04175</name>
</gene>
<comment type="caution">
    <text evidence="3">The sequence shown here is derived from an EMBL/GenBank/DDBJ whole genome shotgun (WGS) entry which is preliminary data.</text>
</comment>
<dbReference type="SUPFAM" id="SSF56925">
    <property type="entry name" value="OMPA-like"/>
    <property type="match status" value="1"/>
</dbReference>
<protein>
    <submittedName>
        <fullName evidence="3">Outer membrane beta-barrel protein</fullName>
    </submittedName>
</protein>
<evidence type="ECO:0000313" key="4">
    <source>
        <dbReference type="Proteomes" id="UP001404104"/>
    </source>
</evidence>
<organism evidence="3 4">
    <name type="scientific">Sphingomonas qilianensis</name>
    <dbReference type="NCBI Taxonomy" id="1736690"/>
    <lineage>
        <taxon>Bacteria</taxon>
        <taxon>Pseudomonadati</taxon>
        <taxon>Pseudomonadota</taxon>
        <taxon>Alphaproteobacteria</taxon>
        <taxon>Sphingomonadales</taxon>
        <taxon>Sphingomonadaceae</taxon>
        <taxon>Sphingomonas</taxon>
    </lineage>
</organism>
<dbReference type="EMBL" id="JBDIMF010000001">
    <property type="protein sequence ID" value="MEN2785615.1"/>
    <property type="molecule type" value="Genomic_DNA"/>
</dbReference>
<name>A0ABU9XP73_9SPHN</name>
<accession>A0ABU9XP73</accession>
<proteinExistence type="predicted"/>
<reference evidence="3 4" key="1">
    <citation type="submission" date="2024-05" db="EMBL/GenBank/DDBJ databases">
        <authorList>
            <person name="Liu Q."/>
            <person name="Xin Y.-H."/>
        </authorList>
    </citation>
    <scope>NUCLEOTIDE SEQUENCE [LARGE SCALE GENOMIC DNA]</scope>
    <source>
        <strain evidence="3 4">CGMCC 1.15349</strain>
    </source>
</reference>
<keyword evidence="4" id="KW-1185">Reference proteome</keyword>
<evidence type="ECO:0000313" key="3">
    <source>
        <dbReference type="EMBL" id="MEN2785615.1"/>
    </source>
</evidence>
<evidence type="ECO:0000256" key="1">
    <source>
        <dbReference type="ARBA" id="ARBA00022729"/>
    </source>
</evidence>
<feature type="domain" description="Outer membrane protein beta-barrel" evidence="2">
    <location>
        <begin position="42"/>
        <end position="243"/>
    </location>
</feature>